<accession>W5N8V2</accession>
<dbReference type="AlphaFoldDB" id="W5N8V2"/>
<evidence type="ECO:0000256" key="6">
    <source>
        <dbReference type="SAM" id="MobiDB-lite"/>
    </source>
</evidence>
<sequence>IRPALEKRAARPGPVLPASAAPMRAGGEAGRRLRSCLLLLQALSSAADLCTWRGSGLVREPHARAVQQVLLRCTEGAVEWVYPRQALRVVLQPNLASARPYTVCVKPFRGSRGASMHVERAGELELLLSEGARPARAHCFRADGPQPPAIFLQASPQSDIGRRAVGFQYELLGNRSSAPDLQDSVLQAACRPCNNTELLLAVCSSDFVARGFILNVSHDAERQTSRVEVGASRVYRQRGGVFVPGDARGAWRGHVQTLLRCGARPGAGEFLFVGAEHFGEAWLGCAPRYGHFLSVYGAAQRRRENACEFPLD</sequence>
<reference evidence="8" key="1">
    <citation type="submission" date="2011-12" db="EMBL/GenBank/DDBJ databases">
        <title>The Draft Genome of Lepisosteus oculatus.</title>
        <authorList>
            <consortium name="The Broad Institute Genome Assembly &amp; Analysis Group"/>
            <consortium name="Computational R&amp;D Group"/>
            <consortium name="and Sequencing Platform"/>
            <person name="Di Palma F."/>
            <person name="Alfoldi J."/>
            <person name="Johnson J."/>
            <person name="Berlin A."/>
            <person name="Gnerre S."/>
            <person name="Jaffe D."/>
            <person name="MacCallum I."/>
            <person name="Young S."/>
            <person name="Walker B.J."/>
            <person name="Lander E.S."/>
            <person name="Lindblad-Toh K."/>
        </authorList>
    </citation>
    <scope>NUCLEOTIDE SEQUENCE [LARGE SCALE GENOMIC DNA]</scope>
</reference>
<dbReference type="GO" id="GO:0005179">
    <property type="term" value="F:hormone activity"/>
    <property type="evidence" value="ECO:0000318"/>
    <property type="project" value="GO_Central"/>
</dbReference>
<dbReference type="Ensembl" id="ENSLOCT00000017091.1">
    <property type="protein sequence ID" value="ENSLOCP00000017061.1"/>
    <property type="gene ID" value="ENSLOCG00000013834.1"/>
</dbReference>
<evidence type="ECO:0000313" key="8">
    <source>
        <dbReference type="Proteomes" id="UP000018468"/>
    </source>
</evidence>
<dbReference type="PANTHER" id="PTHR28593">
    <property type="entry name" value="METEORIN-LIKE PROTEIN"/>
    <property type="match status" value="1"/>
</dbReference>
<evidence type="ECO:0000256" key="1">
    <source>
        <dbReference type="ARBA" id="ARBA00004613"/>
    </source>
</evidence>
<comment type="subcellular location">
    <subcellularLocation>
        <location evidence="1">Secreted</location>
    </subcellularLocation>
</comment>
<dbReference type="PANTHER" id="PTHR28593:SF4">
    <property type="entry name" value="METEORIN-LIKE PROTEIN"/>
    <property type="match status" value="1"/>
</dbReference>
<dbReference type="GeneTree" id="ENSGT00390000001390"/>
<keyword evidence="5" id="KW-1015">Disulfide bond</keyword>
<dbReference type="eggNOG" id="ENOG502QQRN">
    <property type="taxonomic scope" value="Eukaryota"/>
</dbReference>
<keyword evidence="3" id="KW-0964">Secreted</keyword>
<dbReference type="STRING" id="7918.ENSLOCP00000017061"/>
<dbReference type="Bgee" id="ENSLOCG00000013834">
    <property type="expression patterns" value="Expressed in brain and 8 other cell types or tissues"/>
</dbReference>
<feature type="region of interest" description="Disordered" evidence="6">
    <location>
        <begin position="1"/>
        <end position="22"/>
    </location>
</feature>
<keyword evidence="8" id="KW-1185">Reference proteome</keyword>
<reference evidence="7" key="3">
    <citation type="submission" date="2025-09" db="UniProtKB">
        <authorList>
            <consortium name="Ensembl"/>
        </authorList>
    </citation>
    <scope>IDENTIFICATION</scope>
</reference>
<keyword evidence="4" id="KW-0732">Signal</keyword>
<proteinExistence type="inferred from homology"/>
<evidence type="ECO:0000256" key="5">
    <source>
        <dbReference type="ARBA" id="ARBA00023157"/>
    </source>
</evidence>
<evidence type="ECO:0000256" key="2">
    <source>
        <dbReference type="ARBA" id="ARBA00005669"/>
    </source>
</evidence>
<dbReference type="OMA" id="TMGFRYE"/>
<dbReference type="Proteomes" id="UP000018468">
    <property type="component" value="Linkage group LG10"/>
</dbReference>
<evidence type="ECO:0000256" key="3">
    <source>
        <dbReference type="ARBA" id="ARBA00022525"/>
    </source>
</evidence>
<protein>
    <submittedName>
        <fullName evidence="7">Meteorin-like protein</fullName>
    </submittedName>
</protein>
<dbReference type="InterPro" id="IPR051998">
    <property type="entry name" value="Meteorin-like"/>
</dbReference>
<organism evidence="7 8">
    <name type="scientific">Lepisosteus oculatus</name>
    <name type="common">Spotted gar</name>
    <dbReference type="NCBI Taxonomy" id="7918"/>
    <lineage>
        <taxon>Eukaryota</taxon>
        <taxon>Metazoa</taxon>
        <taxon>Chordata</taxon>
        <taxon>Craniata</taxon>
        <taxon>Vertebrata</taxon>
        <taxon>Euteleostomi</taxon>
        <taxon>Actinopterygii</taxon>
        <taxon>Neopterygii</taxon>
        <taxon>Holostei</taxon>
        <taxon>Semionotiformes</taxon>
        <taxon>Lepisosteidae</taxon>
        <taxon>Lepisosteus</taxon>
    </lineage>
</organism>
<reference evidence="7" key="2">
    <citation type="submission" date="2025-08" db="UniProtKB">
        <authorList>
            <consortium name="Ensembl"/>
        </authorList>
    </citation>
    <scope>IDENTIFICATION</scope>
</reference>
<dbReference type="GO" id="GO:0005615">
    <property type="term" value="C:extracellular space"/>
    <property type="evidence" value="ECO:0000318"/>
    <property type="project" value="GO_Central"/>
</dbReference>
<evidence type="ECO:0000256" key="4">
    <source>
        <dbReference type="ARBA" id="ARBA00022729"/>
    </source>
</evidence>
<name>W5N8V2_LEPOC</name>
<comment type="similarity">
    <text evidence="2">Belongs to the meteorin family.</text>
</comment>
<dbReference type="InParanoid" id="W5N8V2"/>
<dbReference type="HOGENOM" id="CLU_069970_0_0_1"/>
<dbReference type="EMBL" id="AHAT01000552">
    <property type="status" value="NOT_ANNOTATED_CDS"/>
    <property type="molecule type" value="Genomic_DNA"/>
</dbReference>
<evidence type="ECO:0000313" key="7">
    <source>
        <dbReference type="Ensembl" id="ENSLOCP00000017061.1"/>
    </source>
</evidence>